<dbReference type="SUPFAM" id="SSF48726">
    <property type="entry name" value="Immunoglobulin"/>
    <property type="match status" value="1"/>
</dbReference>
<evidence type="ECO:0000256" key="2">
    <source>
        <dbReference type="ARBA" id="ARBA00023319"/>
    </source>
</evidence>
<evidence type="ECO:0000259" key="3">
    <source>
        <dbReference type="PROSITE" id="PS50835"/>
    </source>
</evidence>
<dbReference type="PANTHER" id="PTHR10075">
    <property type="entry name" value="BASIGIN RELATED"/>
    <property type="match status" value="1"/>
</dbReference>
<dbReference type="GO" id="GO:0098632">
    <property type="term" value="F:cell-cell adhesion mediator activity"/>
    <property type="evidence" value="ECO:0007669"/>
    <property type="project" value="TreeGrafter"/>
</dbReference>
<dbReference type="AlphaFoldDB" id="A0A9N9SDN1"/>
<evidence type="ECO:0000313" key="5">
    <source>
        <dbReference type="Proteomes" id="UP001153737"/>
    </source>
</evidence>
<evidence type="ECO:0000313" key="4">
    <source>
        <dbReference type="EMBL" id="CAG9814518.1"/>
    </source>
</evidence>
<dbReference type="EMBL" id="OU896716">
    <property type="protein sequence ID" value="CAG9814518.1"/>
    <property type="molecule type" value="Genomic_DNA"/>
</dbReference>
<dbReference type="InterPro" id="IPR003599">
    <property type="entry name" value="Ig_sub"/>
</dbReference>
<proteinExistence type="predicted"/>
<dbReference type="Proteomes" id="UP001153737">
    <property type="component" value="Chromosome 10"/>
</dbReference>
<dbReference type="GO" id="GO:0005886">
    <property type="term" value="C:plasma membrane"/>
    <property type="evidence" value="ECO:0007669"/>
    <property type="project" value="TreeGrafter"/>
</dbReference>
<dbReference type="OrthoDB" id="5973910at2759"/>
<reference evidence="4" key="2">
    <citation type="submission" date="2022-10" db="EMBL/GenBank/DDBJ databases">
        <authorList>
            <consortium name="ENA_rothamsted_submissions"/>
            <consortium name="culmorum"/>
            <person name="King R."/>
        </authorList>
    </citation>
    <scope>NUCLEOTIDE SEQUENCE</scope>
</reference>
<sequence length="129" mass="14081">MRDLKKQFEVNPESTHLVEIGHQVDLKCVPPTGMPPPRVYWLRGGQMLQSDTDVLVTSEGHLLIGQARPQDTGNYTCVAENIAAKRTAAASQIVVYEMGDYPPHEITLGTRLQGILNLGAVISVEKSAT</sequence>
<keyword evidence="1" id="KW-1015">Disulfide bond</keyword>
<gene>
    <name evidence="4" type="ORF">PHAECO_LOCUS1905</name>
</gene>
<dbReference type="PROSITE" id="PS50835">
    <property type="entry name" value="IG_LIKE"/>
    <property type="match status" value="1"/>
</dbReference>
<dbReference type="GO" id="GO:0070593">
    <property type="term" value="P:dendrite self-avoidance"/>
    <property type="evidence" value="ECO:0007669"/>
    <property type="project" value="TreeGrafter"/>
</dbReference>
<accession>A0A9N9SDN1</accession>
<dbReference type="InterPro" id="IPR036179">
    <property type="entry name" value="Ig-like_dom_sf"/>
</dbReference>
<keyword evidence="2" id="KW-0393">Immunoglobulin domain</keyword>
<evidence type="ECO:0000256" key="1">
    <source>
        <dbReference type="ARBA" id="ARBA00023157"/>
    </source>
</evidence>
<dbReference type="InterPro" id="IPR007110">
    <property type="entry name" value="Ig-like_dom"/>
</dbReference>
<reference evidence="4" key="1">
    <citation type="submission" date="2022-01" db="EMBL/GenBank/DDBJ databases">
        <authorList>
            <person name="King R."/>
        </authorList>
    </citation>
    <scope>NUCLEOTIDE SEQUENCE</scope>
</reference>
<keyword evidence="5" id="KW-1185">Reference proteome</keyword>
<dbReference type="SMART" id="SM00409">
    <property type="entry name" value="IG"/>
    <property type="match status" value="1"/>
</dbReference>
<dbReference type="Pfam" id="PF13927">
    <property type="entry name" value="Ig_3"/>
    <property type="match status" value="1"/>
</dbReference>
<dbReference type="SMART" id="SM00408">
    <property type="entry name" value="IGc2"/>
    <property type="match status" value="1"/>
</dbReference>
<feature type="domain" description="Ig-like" evidence="3">
    <location>
        <begin position="6"/>
        <end position="94"/>
    </location>
</feature>
<dbReference type="InterPro" id="IPR013783">
    <property type="entry name" value="Ig-like_fold"/>
</dbReference>
<dbReference type="GO" id="GO:0030424">
    <property type="term" value="C:axon"/>
    <property type="evidence" value="ECO:0007669"/>
    <property type="project" value="TreeGrafter"/>
</dbReference>
<protein>
    <recommendedName>
        <fullName evidence="3">Ig-like domain-containing protein</fullName>
    </recommendedName>
</protein>
<organism evidence="4 5">
    <name type="scientific">Phaedon cochleariae</name>
    <name type="common">Mustard beetle</name>
    <dbReference type="NCBI Taxonomy" id="80249"/>
    <lineage>
        <taxon>Eukaryota</taxon>
        <taxon>Metazoa</taxon>
        <taxon>Ecdysozoa</taxon>
        <taxon>Arthropoda</taxon>
        <taxon>Hexapoda</taxon>
        <taxon>Insecta</taxon>
        <taxon>Pterygota</taxon>
        <taxon>Neoptera</taxon>
        <taxon>Endopterygota</taxon>
        <taxon>Coleoptera</taxon>
        <taxon>Polyphaga</taxon>
        <taxon>Cucujiformia</taxon>
        <taxon>Chrysomeloidea</taxon>
        <taxon>Chrysomelidae</taxon>
        <taxon>Chrysomelinae</taxon>
        <taxon>Chrysomelini</taxon>
        <taxon>Phaedon</taxon>
    </lineage>
</organism>
<dbReference type="FunFam" id="2.60.40.10:FF:000032">
    <property type="entry name" value="palladin isoform X1"/>
    <property type="match status" value="1"/>
</dbReference>
<dbReference type="Gene3D" id="2.60.40.10">
    <property type="entry name" value="Immunoglobulins"/>
    <property type="match status" value="1"/>
</dbReference>
<dbReference type="GO" id="GO:0007411">
    <property type="term" value="P:axon guidance"/>
    <property type="evidence" value="ECO:0007669"/>
    <property type="project" value="TreeGrafter"/>
</dbReference>
<dbReference type="PANTHER" id="PTHR10075:SF100">
    <property type="entry name" value="FASCICLIN-2"/>
    <property type="match status" value="1"/>
</dbReference>
<name>A0A9N9SDN1_PHACE</name>
<dbReference type="GO" id="GO:0007156">
    <property type="term" value="P:homophilic cell adhesion via plasma membrane adhesion molecules"/>
    <property type="evidence" value="ECO:0007669"/>
    <property type="project" value="TreeGrafter"/>
</dbReference>
<dbReference type="InterPro" id="IPR003598">
    <property type="entry name" value="Ig_sub2"/>
</dbReference>